<keyword evidence="8" id="KW-0698">rRNA processing</keyword>
<dbReference type="EMBL" id="GAKP01003980">
    <property type="protein sequence ID" value="JAC54972.1"/>
    <property type="molecule type" value="Transcribed_RNA"/>
</dbReference>
<dbReference type="KEGG" id="bdr:105227345"/>
<name>A0A034WKS4_BACDO</name>
<keyword evidence="9" id="KW-0539">Nucleus</keyword>
<evidence type="ECO:0000256" key="4">
    <source>
        <dbReference type="ARBA" id="ARBA00010878"/>
    </source>
</evidence>
<evidence type="ECO:0000256" key="9">
    <source>
        <dbReference type="ARBA" id="ARBA00023242"/>
    </source>
</evidence>
<keyword evidence="6" id="KW-0690">Ribosome biogenesis</keyword>
<dbReference type="FunFam" id="2.80.10.50:FF:000061">
    <property type="entry name" value="Protein FRG1"/>
    <property type="match status" value="1"/>
</dbReference>
<evidence type="ECO:0000256" key="1">
    <source>
        <dbReference type="ARBA" id="ARBA00004408"/>
    </source>
</evidence>
<evidence type="ECO:0000256" key="5">
    <source>
        <dbReference type="ARBA" id="ARBA00022490"/>
    </source>
</evidence>
<feature type="compositionally biased region" description="Basic residues" evidence="11">
    <location>
        <begin position="20"/>
        <end position="29"/>
    </location>
</feature>
<evidence type="ECO:0000256" key="7">
    <source>
        <dbReference type="ARBA" id="ARBA00022541"/>
    </source>
</evidence>
<dbReference type="Gene3D" id="2.80.10.50">
    <property type="match status" value="1"/>
</dbReference>
<dbReference type="GO" id="GO:0015030">
    <property type="term" value="C:Cajal body"/>
    <property type="evidence" value="ECO:0007669"/>
    <property type="project" value="UniProtKB-SubCell"/>
</dbReference>
<sequence>MSAYDNVRVGKLVLKGEKPKKSKKHKRDKEHKEKDKAKKRKTEVDEDALRHGGWWLAKSVPEITGAVAIEFGERAYLKALDNGLFTLGPPHNDGEGPDPEEVFTAFSINETKISIKSGYGKYLKIEKDGMVTGRSEAVGSMEQWEPIFQDGKMAILSETGFFMSIDPEDDACVALRRKVTEHEICKIRCNAQREAEEDEEPKEEKGDLTEVEKNYVKKFQKFQDKKLRINKNDIKELEVAKDHGTLHEALLDRRSKMKADRYCK</sequence>
<evidence type="ECO:0000256" key="3">
    <source>
        <dbReference type="ARBA" id="ARBA00004604"/>
    </source>
</evidence>
<evidence type="ECO:0000256" key="2">
    <source>
        <dbReference type="ARBA" id="ARBA00004496"/>
    </source>
</evidence>
<accession>A0A034WKS4</accession>
<feature type="region of interest" description="Disordered" evidence="11">
    <location>
        <begin position="1"/>
        <end position="46"/>
    </location>
</feature>
<dbReference type="GO" id="GO:0055120">
    <property type="term" value="C:striated muscle dense body"/>
    <property type="evidence" value="ECO:0007669"/>
    <property type="project" value="TreeGrafter"/>
</dbReference>
<dbReference type="GO" id="GO:0071013">
    <property type="term" value="C:catalytic step 2 spliceosome"/>
    <property type="evidence" value="ECO:0007669"/>
    <property type="project" value="TreeGrafter"/>
</dbReference>
<dbReference type="PANTHER" id="PTHR12928:SF0">
    <property type="entry name" value="FSHD REGION GENE 1"/>
    <property type="match status" value="1"/>
</dbReference>
<evidence type="ECO:0000256" key="11">
    <source>
        <dbReference type="SAM" id="MobiDB-lite"/>
    </source>
</evidence>
<evidence type="ECO:0000256" key="10">
    <source>
        <dbReference type="ARBA" id="ARBA00072064"/>
    </source>
</evidence>
<dbReference type="GO" id="GO:0006364">
    <property type="term" value="P:rRNA processing"/>
    <property type="evidence" value="ECO:0007669"/>
    <property type="project" value="UniProtKB-KW"/>
</dbReference>
<dbReference type="CTD" id="2483"/>
<dbReference type="Pfam" id="PF06229">
    <property type="entry name" value="FRG1"/>
    <property type="match status" value="1"/>
</dbReference>
<gene>
    <name evidence="12" type="primary">FRG1</name>
</gene>
<comment type="similarity">
    <text evidence="4">Belongs to the FRG1 family.</text>
</comment>
<organism evidence="12">
    <name type="scientific">Bactrocera dorsalis</name>
    <name type="common">Oriental fruit fly</name>
    <name type="synonym">Dacus dorsalis</name>
    <dbReference type="NCBI Taxonomy" id="27457"/>
    <lineage>
        <taxon>Eukaryota</taxon>
        <taxon>Metazoa</taxon>
        <taxon>Ecdysozoa</taxon>
        <taxon>Arthropoda</taxon>
        <taxon>Hexapoda</taxon>
        <taxon>Insecta</taxon>
        <taxon>Pterygota</taxon>
        <taxon>Neoptera</taxon>
        <taxon>Endopterygota</taxon>
        <taxon>Diptera</taxon>
        <taxon>Brachycera</taxon>
        <taxon>Muscomorpha</taxon>
        <taxon>Tephritoidea</taxon>
        <taxon>Tephritidae</taxon>
        <taxon>Bactrocera</taxon>
        <taxon>Bactrocera</taxon>
    </lineage>
</organism>
<dbReference type="PANTHER" id="PTHR12928">
    <property type="entry name" value="FRG1 PROTEIN"/>
    <property type="match status" value="1"/>
</dbReference>
<dbReference type="GeneID" id="105227345"/>
<dbReference type="RefSeq" id="XP_011204924.2">
    <property type="nucleotide sequence ID" value="XM_011206622.4"/>
</dbReference>
<dbReference type="CDD" id="cd23338">
    <property type="entry name" value="beta-trefoil_FSCN_FRG1"/>
    <property type="match status" value="1"/>
</dbReference>
<protein>
    <recommendedName>
        <fullName evidence="10">Protein FRG1 homolog</fullName>
    </recommendedName>
</protein>
<dbReference type="GO" id="GO:0005730">
    <property type="term" value="C:nucleolus"/>
    <property type="evidence" value="ECO:0007669"/>
    <property type="project" value="UniProtKB-SubCell"/>
</dbReference>
<evidence type="ECO:0000313" key="12">
    <source>
        <dbReference type="EMBL" id="JAC54972.1"/>
    </source>
</evidence>
<dbReference type="GO" id="GO:0007517">
    <property type="term" value="P:muscle organ development"/>
    <property type="evidence" value="ECO:0007669"/>
    <property type="project" value="UniProtKB-KW"/>
</dbReference>
<dbReference type="AlphaFoldDB" id="A0A034WKS4"/>
<keyword evidence="7" id="KW-0517">Myogenesis</keyword>
<evidence type="ECO:0000256" key="8">
    <source>
        <dbReference type="ARBA" id="ARBA00022552"/>
    </source>
</evidence>
<dbReference type="SUPFAM" id="SSF50405">
    <property type="entry name" value="Actin-crosslinking proteins"/>
    <property type="match status" value="1"/>
</dbReference>
<dbReference type="InterPro" id="IPR010414">
    <property type="entry name" value="FRG1"/>
</dbReference>
<keyword evidence="5" id="KW-0963">Cytoplasm</keyword>
<reference evidence="12" key="1">
    <citation type="journal article" date="2014" name="BMC Genomics">
        <title>Characterizing the developmental transcriptome of the oriental fruit fly, Bactrocera dorsalis (Diptera: Tephritidae) through comparative genomic analysis with Drosophila melanogaster utilizing modENCODE datasets.</title>
        <authorList>
            <person name="Geib S.M."/>
            <person name="Calla B."/>
            <person name="Hall B."/>
            <person name="Hou S."/>
            <person name="Manoukis N.C."/>
        </authorList>
    </citation>
    <scope>NUCLEOTIDE SEQUENCE</scope>
    <source>
        <strain evidence="12">Punador</strain>
    </source>
</reference>
<proteinExistence type="inferred from homology"/>
<comment type="subcellular location">
    <subcellularLocation>
        <location evidence="2">Cytoplasm</location>
    </subcellularLocation>
    <subcellularLocation>
        <location evidence="1">Nucleus</location>
        <location evidence="1">Cajal body</location>
    </subcellularLocation>
    <subcellularLocation>
        <location evidence="3">Nucleus</location>
        <location evidence="3">Nucleolus</location>
    </subcellularLocation>
</comment>
<dbReference type="OrthoDB" id="5539371at2759"/>
<dbReference type="InterPro" id="IPR008999">
    <property type="entry name" value="Actin-crosslinking"/>
</dbReference>
<dbReference type="GO" id="GO:0051015">
    <property type="term" value="F:actin filament binding"/>
    <property type="evidence" value="ECO:0007669"/>
    <property type="project" value="TreeGrafter"/>
</dbReference>
<evidence type="ECO:0000256" key="6">
    <source>
        <dbReference type="ARBA" id="ARBA00022517"/>
    </source>
</evidence>